<accession>A0A0A7RF24</accession>
<dbReference type="SMART" id="SM00138">
    <property type="entry name" value="MeTrc"/>
    <property type="match status" value="1"/>
</dbReference>
<dbReference type="Pfam" id="PF01739">
    <property type="entry name" value="CheR"/>
    <property type="match status" value="1"/>
</dbReference>
<keyword evidence="3 7" id="KW-0489">Methyltransferase</keyword>
<dbReference type="InterPro" id="IPR050903">
    <property type="entry name" value="Bact_Chemotaxis_MeTrfase"/>
</dbReference>
<dbReference type="PRINTS" id="PR00996">
    <property type="entry name" value="CHERMTFRASE"/>
</dbReference>
<reference evidence="7" key="1">
    <citation type="journal article" date="2014" name="Appl. Environ. Microbiol.">
        <title>Detection and genomic characterization of motility in Lactobacillus curvatus: confirmation of motility in a species outside the Lactobacillus salivarius clade.</title>
        <authorList>
            <person name="Cousin F.J."/>
            <person name="Lynch S.M."/>
            <person name="Harris H.M."/>
            <person name="McCann A."/>
            <person name="Lynch D.B."/>
            <person name="Neville B.A."/>
            <person name="Irisawa T."/>
            <person name="Okada S."/>
            <person name="Endo A."/>
            <person name="O'Toole P.W."/>
        </authorList>
    </citation>
    <scope>NUCLEOTIDE SEQUENCE</scope>
    <source>
        <strain evidence="7">DSM 21116</strain>
    </source>
</reference>
<dbReference type="AlphaFoldDB" id="A0A0A7RF24"/>
<evidence type="ECO:0000313" key="7">
    <source>
        <dbReference type="EMBL" id="AJA33806.1"/>
    </source>
</evidence>
<evidence type="ECO:0000256" key="1">
    <source>
        <dbReference type="ARBA" id="ARBA00001541"/>
    </source>
</evidence>
<name>A0A0A7RF24_9LACO</name>
<dbReference type="PROSITE" id="PS50123">
    <property type="entry name" value="CHER"/>
    <property type="match status" value="1"/>
</dbReference>
<dbReference type="GO" id="GO:0008983">
    <property type="term" value="F:protein-glutamate O-methyltransferase activity"/>
    <property type="evidence" value="ECO:0007669"/>
    <property type="project" value="UniProtKB-EC"/>
</dbReference>
<dbReference type="Pfam" id="PF03705">
    <property type="entry name" value="CheR_N"/>
    <property type="match status" value="1"/>
</dbReference>
<dbReference type="EC" id="2.1.1.80" evidence="2"/>
<dbReference type="InterPro" id="IPR022642">
    <property type="entry name" value="CheR_C"/>
</dbReference>
<keyword evidence="5" id="KW-0949">S-adenosyl-L-methionine</keyword>
<protein>
    <recommendedName>
        <fullName evidence="2">protein-glutamate O-methyltransferase</fullName>
        <ecNumber evidence="2">2.1.1.80</ecNumber>
    </recommendedName>
</protein>
<dbReference type="PANTHER" id="PTHR24422">
    <property type="entry name" value="CHEMOTAXIS PROTEIN METHYLTRANSFERASE"/>
    <property type="match status" value="1"/>
</dbReference>
<dbReference type="InterPro" id="IPR000780">
    <property type="entry name" value="CheR_MeTrfase"/>
</dbReference>
<organism evidence="7">
    <name type="scientific">Liquorilactobacillus cacaonum</name>
    <dbReference type="NCBI Taxonomy" id="483012"/>
    <lineage>
        <taxon>Bacteria</taxon>
        <taxon>Bacillati</taxon>
        <taxon>Bacillota</taxon>
        <taxon>Bacilli</taxon>
        <taxon>Lactobacillales</taxon>
        <taxon>Lactobacillaceae</taxon>
        <taxon>Liquorilactobacillus</taxon>
    </lineage>
</organism>
<dbReference type="InterPro" id="IPR029063">
    <property type="entry name" value="SAM-dependent_MTases_sf"/>
</dbReference>
<dbReference type="Gene3D" id="1.10.155.10">
    <property type="entry name" value="Chemotaxis receptor methyltransferase CheR, N-terminal domain"/>
    <property type="match status" value="1"/>
</dbReference>
<evidence type="ECO:0000256" key="5">
    <source>
        <dbReference type="ARBA" id="ARBA00022691"/>
    </source>
</evidence>
<dbReference type="PANTHER" id="PTHR24422:SF19">
    <property type="entry name" value="CHEMOTAXIS PROTEIN METHYLTRANSFERASE"/>
    <property type="match status" value="1"/>
</dbReference>
<feature type="domain" description="CheR-type methyltransferase" evidence="6">
    <location>
        <begin position="1"/>
        <end position="257"/>
    </location>
</feature>
<evidence type="ECO:0000256" key="3">
    <source>
        <dbReference type="ARBA" id="ARBA00022603"/>
    </source>
</evidence>
<dbReference type="InterPro" id="IPR036804">
    <property type="entry name" value="CheR_N_sf"/>
</dbReference>
<dbReference type="Gene3D" id="3.40.50.150">
    <property type="entry name" value="Vaccinia Virus protein VP39"/>
    <property type="match status" value="1"/>
</dbReference>
<proteinExistence type="predicted"/>
<dbReference type="GO" id="GO:0032259">
    <property type="term" value="P:methylation"/>
    <property type="evidence" value="ECO:0007669"/>
    <property type="project" value="UniProtKB-KW"/>
</dbReference>
<sequence length="257" mass="30034">MEQNFIFFNKWVLEHVGIDLNNYKDQQMQRRITNIMNSSGAKTIEDYALILEKDRDAYNAFVKHITINVTDFFRNKEIFELFENCFLQNVVPNFDHIKMWSAACSTGAEPYSLAMILDRNKVRNTNIIATDIDDNILARAKQGKYTKTELTNIAQADLIKYFSEIDTDKYVVKDEIKKFVSFEKQDLLGSRYPKDVQVIVCRNVTIYFKLEARDEVYRKFSESLSKGGLLFTGATETINEPSKFNLEKVETFIYRKI</sequence>
<evidence type="ECO:0000259" key="6">
    <source>
        <dbReference type="PROSITE" id="PS50123"/>
    </source>
</evidence>
<gene>
    <name evidence="7" type="primary">cheR</name>
</gene>
<dbReference type="InterPro" id="IPR022641">
    <property type="entry name" value="CheR_N"/>
</dbReference>
<evidence type="ECO:0000256" key="2">
    <source>
        <dbReference type="ARBA" id="ARBA00012534"/>
    </source>
</evidence>
<keyword evidence="4 7" id="KW-0808">Transferase</keyword>
<comment type="catalytic activity">
    <reaction evidence="1">
        <text>L-glutamyl-[protein] + S-adenosyl-L-methionine = [protein]-L-glutamate 5-O-methyl ester + S-adenosyl-L-homocysteine</text>
        <dbReference type="Rhea" id="RHEA:24452"/>
        <dbReference type="Rhea" id="RHEA-COMP:10208"/>
        <dbReference type="Rhea" id="RHEA-COMP:10311"/>
        <dbReference type="ChEBI" id="CHEBI:29973"/>
        <dbReference type="ChEBI" id="CHEBI:57856"/>
        <dbReference type="ChEBI" id="CHEBI:59789"/>
        <dbReference type="ChEBI" id="CHEBI:82795"/>
        <dbReference type="EC" id="2.1.1.80"/>
    </reaction>
</comment>
<dbReference type="SUPFAM" id="SSF53335">
    <property type="entry name" value="S-adenosyl-L-methionine-dependent methyltransferases"/>
    <property type="match status" value="1"/>
</dbReference>
<evidence type="ECO:0000256" key="4">
    <source>
        <dbReference type="ARBA" id="ARBA00022679"/>
    </source>
</evidence>
<dbReference type="EMBL" id="KM886861">
    <property type="protein sequence ID" value="AJA33806.1"/>
    <property type="molecule type" value="Genomic_DNA"/>
</dbReference>
<dbReference type="SUPFAM" id="SSF47757">
    <property type="entry name" value="Chemotaxis receptor methyltransferase CheR, N-terminal domain"/>
    <property type="match status" value="1"/>
</dbReference>